<dbReference type="Gene3D" id="1.10.10.10">
    <property type="entry name" value="Winged helix-like DNA-binding domain superfamily/Winged helix DNA-binding domain"/>
    <property type="match status" value="1"/>
</dbReference>
<feature type="domain" description="HTH gntR-type" evidence="7">
    <location>
        <begin position="5"/>
        <end position="73"/>
    </location>
</feature>
<gene>
    <name evidence="8" type="primary">ptsJ</name>
    <name evidence="8" type="ORF">D7S89_12945</name>
</gene>
<protein>
    <submittedName>
        <fullName evidence="8">Transcriptional regulator PtsJ</fullName>
    </submittedName>
</protein>
<dbReference type="InterPro" id="IPR051446">
    <property type="entry name" value="HTH_trans_reg/aminotransferase"/>
</dbReference>
<dbReference type="PROSITE" id="PS50949">
    <property type="entry name" value="HTH_GNTR"/>
    <property type="match status" value="1"/>
</dbReference>
<evidence type="ECO:0000259" key="7">
    <source>
        <dbReference type="PROSITE" id="PS50949"/>
    </source>
</evidence>
<dbReference type="Gene3D" id="3.40.640.10">
    <property type="entry name" value="Type I PLP-dependent aspartate aminotransferase-like (Major domain)"/>
    <property type="match status" value="1"/>
</dbReference>
<dbReference type="OrthoDB" id="5450856at2"/>
<dbReference type="Proteomes" id="UP000280434">
    <property type="component" value="Unassembled WGS sequence"/>
</dbReference>
<evidence type="ECO:0000256" key="2">
    <source>
        <dbReference type="ARBA" id="ARBA00022898"/>
    </source>
</evidence>
<evidence type="ECO:0000256" key="1">
    <source>
        <dbReference type="ARBA" id="ARBA00005384"/>
    </source>
</evidence>
<evidence type="ECO:0000256" key="5">
    <source>
        <dbReference type="ARBA" id="ARBA00023163"/>
    </source>
</evidence>
<keyword evidence="3" id="KW-0805">Transcription regulation</keyword>
<dbReference type="GO" id="GO:0003700">
    <property type="term" value="F:DNA-binding transcription factor activity"/>
    <property type="evidence" value="ECO:0007669"/>
    <property type="project" value="InterPro"/>
</dbReference>
<keyword evidence="5" id="KW-0804">Transcription</keyword>
<dbReference type="GO" id="GO:0030170">
    <property type="term" value="F:pyridoxal phosphate binding"/>
    <property type="evidence" value="ECO:0007669"/>
    <property type="project" value="InterPro"/>
</dbReference>
<comment type="similarity">
    <text evidence="1">In the C-terminal section; belongs to the class-I pyridoxal-phosphate-dependent aminotransferase family.</text>
</comment>
<accession>A0A494XL24</accession>
<dbReference type="RefSeq" id="WP_121278083.1">
    <property type="nucleotide sequence ID" value="NZ_RBZV01000004.1"/>
</dbReference>
<keyword evidence="4" id="KW-0238">DNA-binding</keyword>
<keyword evidence="2" id="KW-0663">Pyridoxal phosphate</keyword>
<dbReference type="PANTHER" id="PTHR46577:SF1">
    <property type="entry name" value="HTH-TYPE TRANSCRIPTIONAL REGULATORY PROTEIN GABR"/>
    <property type="match status" value="1"/>
</dbReference>
<dbReference type="CDD" id="cd07377">
    <property type="entry name" value="WHTH_GntR"/>
    <property type="match status" value="1"/>
</dbReference>
<dbReference type="PANTHER" id="PTHR46577">
    <property type="entry name" value="HTH-TYPE TRANSCRIPTIONAL REGULATORY PROTEIN GABR"/>
    <property type="match status" value="1"/>
</dbReference>
<evidence type="ECO:0000313" key="9">
    <source>
        <dbReference type="Proteomes" id="UP000280434"/>
    </source>
</evidence>
<dbReference type="InterPro" id="IPR000524">
    <property type="entry name" value="Tscrpt_reg_HTH_GntR"/>
</dbReference>
<dbReference type="NCBIfam" id="NF012025">
    <property type="entry name" value="PRK15481.1"/>
    <property type="match status" value="1"/>
</dbReference>
<evidence type="ECO:0000256" key="6">
    <source>
        <dbReference type="SAM" id="MobiDB-lite"/>
    </source>
</evidence>
<dbReference type="SUPFAM" id="SSF46785">
    <property type="entry name" value="Winged helix' DNA-binding domain"/>
    <property type="match status" value="1"/>
</dbReference>
<dbReference type="InterPro" id="IPR036390">
    <property type="entry name" value="WH_DNA-bd_sf"/>
</dbReference>
<feature type="region of interest" description="Disordered" evidence="6">
    <location>
        <begin position="73"/>
        <end position="100"/>
    </location>
</feature>
<dbReference type="InterPro" id="IPR004839">
    <property type="entry name" value="Aminotransferase_I/II_large"/>
</dbReference>
<name>A0A494XL24_9BURK</name>
<evidence type="ECO:0000256" key="3">
    <source>
        <dbReference type="ARBA" id="ARBA00023015"/>
    </source>
</evidence>
<sequence>MKIVGKTAAEIFDSVRTLAQSGQLGPGQALPPVRDLAASLDVNRNTVAAAYKRLVTAGIAVTQGRLGTVIRQREAPGEQEGSLPDSPLTDLAGGNPNPAWLPDPVAALSQRPGRPRLYGEAPVNPELEDYARRWLAADCPDEFEVDVTHGAVDAIERLLAGHLVAGDKVAVESPCFLTSINTVRIAGLQPIGVPVDGEGIRADALEAALSKGAQAVIVTPRAHNPTGCNLSEARAKALRRVLARHPNVLVIIDDHFALLTDSAYRSIVPPSTQRWALIRSVSKALGPDLRLALVASDRRTSQRLRLRLAPGTSWVSHLLQDIVCACLSSRKVMQRLADAKLDYANRRAWLVDALHEQGLAALVPADGLNLWVPLSHDGQAVVLGLARRGWLVRNGEVFCVQDIWQGMRVTISNLDQAGARRLAQDIRRSLDELASAEARVG</sequence>
<dbReference type="SUPFAM" id="SSF53383">
    <property type="entry name" value="PLP-dependent transferases"/>
    <property type="match status" value="1"/>
</dbReference>
<organism evidence="8 9">
    <name type="scientific">Trinickia fusca</name>
    <dbReference type="NCBI Taxonomy" id="2419777"/>
    <lineage>
        <taxon>Bacteria</taxon>
        <taxon>Pseudomonadati</taxon>
        <taxon>Pseudomonadota</taxon>
        <taxon>Betaproteobacteria</taxon>
        <taxon>Burkholderiales</taxon>
        <taxon>Burkholderiaceae</taxon>
        <taxon>Trinickia</taxon>
    </lineage>
</organism>
<dbReference type="SMART" id="SM00345">
    <property type="entry name" value="HTH_GNTR"/>
    <property type="match status" value="1"/>
</dbReference>
<proteinExistence type="inferred from homology"/>
<dbReference type="AlphaFoldDB" id="A0A494XL24"/>
<dbReference type="Pfam" id="PF00392">
    <property type="entry name" value="GntR"/>
    <property type="match status" value="1"/>
</dbReference>
<dbReference type="CDD" id="cd00609">
    <property type="entry name" value="AAT_like"/>
    <property type="match status" value="1"/>
</dbReference>
<keyword evidence="9" id="KW-1185">Reference proteome</keyword>
<dbReference type="Pfam" id="PF00155">
    <property type="entry name" value="Aminotran_1_2"/>
    <property type="match status" value="1"/>
</dbReference>
<dbReference type="GO" id="GO:0003677">
    <property type="term" value="F:DNA binding"/>
    <property type="evidence" value="ECO:0007669"/>
    <property type="project" value="UniProtKB-KW"/>
</dbReference>
<dbReference type="InterPro" id="IPR015421">
    <property type="entry name" value="PyrdxlP-dep_Trfase_major"/>
</dbReference>
<dbReference type="InterPro" id="IPR015424">
    <property type="entry name" value="PyrdxlP-dep_Trfase"/>
</dbReference>
<evidence type="ECO:0000256" key="4">
    <source>
        <dbReference type="ARBA" id="ARBA00023125"/>
    </source>
</evidence>
<dbReference type="InterPro" id="IPR036388">
    <property type="entry name" value="WH-like_DNA-bd_sf"/>
</dbReference>
<reference evidence="8 9" key="1">
    <citation type="submission" date="2018-10" db="EMBL/GenBank/DDBJ databases">
        <title>Paraburkholderia sp. 7MK8-2, isolated from soil.</title>
        <authorList>
            <person name="Gao Z.-H."/>
            <person name="Qiu L.-H."/>
        </authorList>
    </citation>
    <scope>NUCLEOTIDE SEQUENCE [LARGE SCALE GENOMIC DNA]</scope>
    <source>
        <strain evidence="8 9">7MK8-2</strain>
    </source>
</reference>
<evidence type="ECO:0000313" key="8">
    <source>
        <dbReference type="EMBL" id="RKP48233.1"/>
    </source>
</evidence>
<dbReference type="EMBL" id="RBZV01000004">
    <property type="protein sequence ID" value="RKP48233.1"/>
    <property type="molecule type" value="Genomic_DNA"/>
</dbReference>
<comment type="caution">
    <text evidence="8">The sequence shown here is derived from an EMBL/GenBank/DDBJ whole genome shotgun (WGS) entry which is preliminary data.</text>
</comment>